<dbReference type="EMBL" id="VRYN01000014">
    <property type="protein sequence ID" value="TYO74499.1"/>
    <property type="molecule type" value="Genomic_DNA"/>
</dbReference>
<keyword evidence="3 5" id="KW-1133">Transmembrane helix</keyword>
<comment type="subcellular location">
    <subcellularLocation>
        <location evidence="5">Cell membrane</location>
        <topology evidence="5">Multi-pass membrane protein</topology>
    </subcellularLocation>
    <subcellularLocation>
        <location evidence="1">Membrane</location>
        <topology evidence="1">Multi-pass membrane protein</topology>
    </subcellularLocation>
</comment>
<evidence type="ECO:0000256" key="3">
    <source>
        <dbReference type="ARBA" id="ARBA00022989"/>
    </source>
</evidence>
<comment type="caution">
    <text evidence="6">The sequence shown here is derived from an EMBL/GenBank/DDBJ whole genome shotgun (WGS) entry which is preliminary data.</text>
</comment>
<keyword evidence="2 5" id="KW-0812">Transmembrane</keyword>
<gene>
    <name evidence="6" type="ORF">APQ99_02317</name>
</gene>
<dbReference type="Pfam" id="PF01925">
    <property type="entry name" value="TauE"/>
    <property type="match status" value="1"/>
</dbReference>
<feature type="transmembrane region" description="Helical" evidence="5">
    <location>
        <begin position="7"/>
        <end position="28"/>
    </location>
</feature>
<dbReference type="InterPro" id="IPR002781">
    <property type="entry name" value="TM_pro_TauE-like"/>
</dbReference>
<evidence type="ECO:0000313" key="6">
    <source>
        <dbReference type="EMBL" id="TYO74499.1"/>
    </source>
</evidence>
<keyword evidence="4 5" id="KW-0472">Membrane</keyword>
<evidence type="ECO:0000256" key="2">
    <source>
        <dbReference type="ARBA" id="ARBA00022692"/>
    </source>
</evidence>
<proteinExistence type="inferred from homology"/>
<feature type="transmembrane region" description="Helical" evidence="5">
    <location>
        <begin position="75"/>
        <end position="95"/>
    </location>
</feature>
<name>A0A663A5T5_HALS9</name>
<evidence type="ECO:0000256" key="5">
    <source>
        <dbReference type="RuleBase" id="RU363041"/>
    </source>
</evidence>
<accession>A0A663A5T5</accession>
<dbReference type="AlphaFoldDB" id="A0A663A5T5"/>
<dbReference type="Proteomes" id="UP000323075">
    <property type="component" value="Unassembled WGS sequence"/>
</dbReference>
<evidence type="ECO:0000313" key="7">
    <source>
        <dbReference type="Proteomes" id="UP000323075"/>
    </source>
</evidence>
<comment type="similarity">
    <text evidence="5">Belongs to the 4-toluene sulfonate uptake permease (TSUP) (TC 2.A.102) family.</text>
</comment>
<evidence type="ECO:0000256" key="4">
    <source>
        <dbReference type="ARBA" id="ARBA00023136"/>
    </source>
</evidence>
<protein>
    <recommendedName>
        <fullName evidence="5">Probable membrane transporter protein</fullName>
    </recommendedName>
</protein>
<dbReference type="PANTHER" id="PTHR43483:SF3">
    <property type="entry name" value="MEMBRANE TRANSPORTER PROTEIN HI_0806-RELATED"/>
    <property type="match status" value="1"/>
</dbReference>
<organism evidence="6 7">
    <name type="scientific">Halobacterium salinarum (strain ATCC 33171 / DSM 3754 / JCM 8978 / NBRC 102687 / NCIMB 764 / 91-R6)</name>
    <dbReference type="NCBI Taxonomy" id="2597657"/>
    <lineage>
        <taxon>Archaea</taxon>
        <taxon>Methanobacteriati</taxon>
        <taxon>Methanobacteriota</taxon>
        <taxon>Stenosarchaea group</taxon>
        <taxon>Halobacteria</taxon>
        <taxon>Halobacteriales</taxon>
        <taxon>Halobacteriaceae</taxon>
        <taxon>Halobacterium</taxon>
    </lineage>
</organism>
<evidence type="ECO:0000256" key="1">
    <source>
        <dbReference type="ARBA" id="ARBA00004141"/>
    </source>
</evidence>
<sequence length="177" mass="17956">MTLRGDVRVSASIIFGIGLVVGVLSGLLGVGGGFLLMPAMMYGMGVPAVIAVGTDIRQITISGAFGAFVYARDRFVAIPVVATLLAGSALGARIGAGVSNLVDEDDIKGYFATILLVGRVAVAAKRVGTALDIGVLNTVSIVLIFGATVVVSGAILLAAVCQLRADNTGFWCRLSAT</sequence>
<reference evidence="6 7" key="1">
    <citation type="submission" date="2019-07" db="EMBL/GenBank/DDBJ databases">
        <title>Genomic Encyclopedia of Archaeal and Bacterial Type Strains, Phase II (KMG-II): from individual species to whole genera.</title>
        <authorList>
            <person name="Goeker M."/>
        </authorList>
    </citation>
    <scope>NUCLEOTIDE SEQUENCE [LARGE SCALE GENOMIC DNA]</scope>
    <source>
        <strain evidence="6 7">DSM 3754</strain>
    </source>
</reference>
<feature type="transmembrane region" description="Helical" evidence="5">
    <location>
        <begin position="136"/>
        <end position="160"/>
    </location>
</feature>
<keyword evidence="5" id="KW-1003">Cell membrane</keyword>
<dbReference type="PANTHER" id="PTHR43483">
    <property type="entry name" value="MEMBRANE TRANSPORTER PROTEIN HI_0806-RELATED"/>
    <property type="match status" value="1"/>
</dbReference>
<dbReference type="GO" id="GO:0005886">
    <property type="term" value="C:plasma membrane"/>
    <property type="evidence" value="ECO:0007669"/>
    <property type="project" value="UniProtKB-SubCell"/>
</dbReference>